<feature type="transmembrane region" description="Helical" evidence="2">
    <location>
        <begin position="341"/>
        <end position="372"/>
    </location>
</feature>
<feature type="transmembrane region" description="Helical" evidence="2">
    <location>
        <begin position="299"/>
        <end position="320"/>
    </location>
</feature>
<dbReference type="RefSeq" id="WP_184995539.1">
    <property type="nucleotide sequence ID" value="NZ_BOMK01000027.1"/>
</dbReference>
<comment type="caution">
    <text evidence="3">The sequence shown here is derived from an EMBL/GenBank/DDBJ whole genome shotgun (WGS) entry which is preliminary data.</text>
</comment>
<dbReference type="GO" id="GO:0005886">
    <property type="term" value="C:plasma membrane"/>
    <property type="evidence" value="ECO:0007669"/>
    <property type="project" value="UniProtKB-SubCell"/>
</dbReference>
<keyword evidence="4" id="KW-1185">Reference proteome</keyword>
<dbReference type="AlphaFoldDB" id="A0A7W7I0S0"/>
<proteinExistence type="predicted"/>
<gene>
    <name evidence="3" type="ORF">BJ971_004894</name>
</gene>
<dbReference type="Gene3D" id="2.60.120.200">
    <property type="match status" value="1"/>
</dbReference>
<feature type="transmembrane region" description="Helical" evidence="2">
    <location>
        <begin position="25"/>
        <end position="44"/>
    </location>
</feature>
<feature type="transmembrane region" description="Helical" evidence="2">
    <location>
        <begin position="480"/>
        <end position="501"/>
    </location>
</feature>
<name>A0A7W7I0S0_9ACTN</name>
<evidence type="ECO:0008006" key="5">
    <source>
        <dbReference type="Google" id="ProtNLM"/>
    </source>
</evidence>
<evidence type="ECO:0000256" key="1">
    <source>
        <dbReference type="SAM" id="MobiDB-lite"/>
    </source>
</evidence>
<keyword evidence="2" id="KW-0812">Transmembrane</keyword>
<feature type="transmembrane region" description="Helical" evidence="2">
    <location>
        <begin position="421"/>
        <end position="441"/>
    </location>
</feature>
<accession>A0A7W7I0S0</accession>
<dbReference type="Pfam" id="PF12679">
    <property type="entry name" value="ABC2_membrane_2"/>
    <property type="match status" value="1"/>
</dbReference>
<dbReference type="PANTHER" id="PTHR37305:SF1">
    <property type="entry name" value="MEMBRANE PROTEIN"/>
    <property type="match status" value="1"/>
</dbReference>
<dbReference type="Proteomes" id="UP000578112">
    <property type="component" value="Unassembled WGS sequence"/>
</dbReference>
<dbReference type="GO" id="GO:0140359">
    <property type="term" value="F:ABC-type transporter activity"/>
    <property type="evidence" value="ECO:0007669"/>
    <property type="project" value="InterPro"/>
</dbReference>
<keyword evidence="2" id="KW-0472">Membrane</keyword>
<keyword evidence="2" id="KW-1133">Transmembrane helix</keyword>
<dbReference type="EMBL" id="JACHNH010000001">
    <property type="protein sequence ID" value="MBB4764338.1"/>
    <property type="molecule type" value="Genomic_DNA"/>
</dbReference>
<protein>
    <recommendedName>
        <fullName evidence="5">ABC transporter permease</fullName>
    </recommendedName>
</protein>
<feature type="transmembrane region" description="Helical" evidence="2">
    <location>
        <begin position="392"/>
        <end position="414"/>
    </location>
</feature>
<evidence type="ECO:0000256" key="2">
    <source>
        <dbReference type="SAM" id="Phobius"/>
    </source>
</evidence>
<evidence type="ECO:0000313" key="3">
    <source>
        <dbReference type="EMBL" id="MBB4764338.1"/>
    </source>
</evidence>
<evidence type="ECO:0000313" key="4">
    <source>
        <dbReference type="Proteomes" id="UP000578112"/>
    </source>
</evidence>
<reference evidence="3 4" key="1">
    <citation type="submission" date="2020-08" db="EMBL/GenBank/DDBJ databases">
        <title>Sequencing the genomes of 1000 actinobacteria strains.</title>
        <authorList>
            <person name="Klenk H.-P."/>
        </authorList>
    </citation>
    <scope>NUCLEOTIDE SEQUENCE [LARGE SCALE GENOMIC DNA]</scope>
    <source>
        <strain evidence="3 4">DSM 43149</strain>
    </source>
</reference>
<dbReference type="PANTHER" id="PTHR37305">
    <property type="entry name" value="INTEGRAL MEMBRANE PROTEIN-RELATED"/>
    <property type="match status" value="1"/>
</dbReference>
<organism evidence="3 4">
    <name type="scientific">Actinoplanes digitatis</name>
    <dbReference type="NCBI Taxonomy" id="1868"/>
    <lineage>
        <taxon>Bacteria</taxon>
        <taxon>Bacillati</taxon>
        <taxon>Actinomycetota</taxon>
        <taxon>Actinomycetes</taxon>
        <taxon>Micromonosporales</taxon>
        <taxon>Micromonosporaceae</taxon>
        <taxon>Actinoplanes</taxon>
    </lineage>
</organism>
<feature type="region of interest" description="Disordered" evidence="1">
    <location>
        <begin position="251"/>
        <end position="287"/>
    </location>
</feature>
<sequence>MTAPGEAFGRLLLAEWTKLRSVRRWVITLFGVAALTVGVSVLAANGGSTDVNERPNFVVGPDGTAVTDGMEFVHQPITGDGSITVRVASLGKPPAERQASGGLAGSTLLPVGPWGGAGVIIKDGTRTGSAYASVLLTPAHGVRMQSNYKTDLAGEAGGGPRWLRLTRSGELITGHESADGTNWRRIGELTVPGLPREAQIGMFVSAEPEMRLLRQAGGTSVGGHAGKAVATFDNVQLSTSAGPWRADVVAMPAPPEPPGEPHKGDEGPQGDMTEANGTYTLTGTGKIGPEIPPDDMVQISLFGVLAGLMALIAVSVLFATSEYRRGMIRTTFLASPRRGRVLAAKALVLGAVTYVVGLAAAAAAFLITQPILREHGFAPPAFAKESLTDPAVVRALLLTAAFMTAVAVFSLALGTIMRRSAAAITTVIVLVILPVIVGSLLQAAPARWLMHVTLAGGFATQRAKPPSDTLVEPWSMIGPWTGLTVAGAYAGGALLLAWWLLRRRDA</sequence>